<sequence>MYLVSLSIGVGEDFLYFNFYFLLSRMCMNTTHVEAINA</sequence>
<reference evidence="1" key="1">
    <citation type="submission" date="2018-02" db="EMBL/GenBank/DDBJ databases">
        <title>Rhizophora mucronata_Transcriptome.</title>
        <authorList>
            <person name="Meera S.P."/>
            <person name="Sreeshan A."/>
            <person name="Augustine A."/>
        </authorList>
    </citation>
    <scope>NUCLEOTIDE SEQUENCE</scope>
    <source>
        <tissue evidence="1">Leaf</tissue>
    </source>
</reference>
<proteinExistence type="predicted"/>
<dbReference type="EMBL" id="GGEC01081488">
    <property type="protein sequence ID" value="MBX61972.1"/>
    <property type="molecule type" value="Transcribed_RNA"/>
</dbReference>
<name>A0A2P2Q4Q0_RHIMU</name>
<evidence type="ECO:0000313" key="1">
    <source>
        <dbReference type="EMBL" id="MBX61972.1"/>
    </source>
</evidence>
<dbReference type="AlphaFoldDB" id="A0A2P2Q4Q0"/>
<organism evidence="1">
    <name type="scientific">Rhizophora mucronata</name>
    <name type="common">Asiatic mangrove</name>
    <dbReference type="NCBI Taxonomy" id="61149"/>
    <lineage>
        <taxon>Eukaryota</taxon>
        <taxon>Viridiplantae</taxon>
        <taxon>Streptophyta</taxon>
        <taxon>Embryophyta</taxon>
        <taxon>Tracheophyta</taxon>
        <taxon>Spermatophyta</taxon>
        <taxon>Magnoliopsida</taxon>
        <taxon>eudicotyledons</taxon>
        <taxon>Gunneridae</taxon>
        <taxon>Pentapetalae</taxon>
        <taxon>rosids</taxon>
        <taxon>fabids</taxon>
        <taxon>Malpighiales</taxon>
        <taxon>Rhizophoraceae</taxon>
        <taxon>Rhizophora</taxon>
    </lineage>
</organism>
<accession>A0A2P2Q4Q0</accession>
<protein>
    <submittedName>
        <fullName evidence="1">Uncharacterized protein</fullName>
    </submittedName>
</protein>